<evidence type="ECO:0000313" key="3">
    <source>
        <dbReference type="EMBL" id="KAG6704386.1"/>
    </source>
</evidence>
<dbReference type="EMBL" id="CM031831">
    <property type="protein sequence ID" value="KAG6704383.1"/>
    <property type="molecule type" value="Genomic_DNA"/>
</dbReference>
<proteinExistence type="predicted"/>
<feature type="coiled-coil region" evidence="1">
    <location>
        <begin position="545"/>
        <end position="600"/>
    </location>
</feature>
<feature type="compositionally biased region" description="Acidic residues" evidence="2">
    <location>
        <begin position="30"/>
        <end position="43"/>
    </location>
</feature>
<dbReference type="EMBL" id="CM031831">
    <property type="protein sequence ID" value="KAG6704386.1"/>
    <property type="molecule type" value="Genomic_DNA"/>
</dbReference>
<evidence type="ECO:0000313" key="4">
    <source>
        <dbReference type="Proteomes" id="UP000811246"/>
    </source>
</evidence>
<evidence type="ECO:0008006" key="5">
    <source>
        <dbReference type="Google" id="ProtNLM"/>
    </source>
</evidence>
<name>A0A922EII4_CARIL</name>
<feature type="compositionally biased region" description="Polar residues" evidence="2">
    <location>
        <begin position="102"/>
        <end position="126"/>
    </location>
</feature>
<accession>A0A922EII4</accession>
<reference evidence="3" key="1">
    <citation type="submission" date="2021-01" db="EMBL/GenBank/DDBJ databases">
        <authorList>
            <person name="Lovell J.T."/>
            <person name="Bentley N."/>
            <person name="Bhattarai G."/>
            <person name="Jenkins J.W."/>
            <person name="Sreedasyam A."/>
            <person name="Alarcon Y."/>
            <person name="Bock C."/>
            <person name="Boston L."/>
            <person name="Carlson J."/>
            <person name="Cervantes K."/>
            <person name="Clermont K."/>
            <person name="Krom N."/>
            <person name="Kubenka K."/>
            <person name="Mamidi S."/>
            <person name="Mattison C."/>
            <person name="Monteros M."/>
            <person name="Pisani C."/>
            <person name="Plott C."/>
            <person name="Rajasekar S."/>
            <person name="Rhein H.S."/>
            <person name="Rohla C."/>
            <person name="Song M."/>
            <person name="Hilaire R.S."/>
            <person name="Shu S."/>
            <person name="Wells L."/>
            <person name="Wang X."/>
            <person name="Webber J."/>
            <person name="Heerema R.J."/>
            <person name="Klein P."/>
            <person name="Conner P."/>
            <person name="Grauke L."/>
            <person name="Grimwood J."/>
            <person name="Schmutz J."/>
            <person name="Randall J.J."/>
        </authorList>
    </citation>
    <scope>NUCLEOTIDE SEQUENCE</scope>
    <source>
        <tissue evidence="3">Leaf</tissue>
    </source>
</reference>
<protein>
    <recommendedName>
        <fullName evidence="5">UVR domain-containing protein</fullName>
    </recommendedName>
</protein>
<feature type="compositionally biased region" description="Low complexity" evidence="2">
    <location>
        <begin position="88"/>
        <end position="101"/>
    </location>
</feature>
<dbReference type="PANTHER" id="PTHR38394:SF1">
    <property type="entry name" value="NEUROFILAMENT LIGHT PROTEIN"/>
    <property type="match status" value="1"/>
</dbReference>
<feature type="compositionally biased region" description="Basic and acidic residues" evidence="2">
    <location>
        <begin position="171"/>
        <end position="182"/>
    </location>
</feature>
<comment type="caution">
    <text evidence="3">The sequence shown here is derived from an EMBL/GenBank/DDBJ whole genome shotgun (WGS) entry which is preliminary data.</text>
</comment>
<keyword evidence="1" id="KW-0175">Coiled coil</keyword>
<feature type="compositionally biased region" description="Basic and acidic residues" evidence="2">
    <location>
        <begin position="201"/>
        <end position="213"/>
    </location>
</feature>
<sequence length="761" mass="85280">MEQKGGDEEMDSLFEGMVLFNPSQLAADHQEEEEKDDEEEEDHHDDHGPPVPIDVRSTASTSSSSHTYSYSSSLPLDENLFSDLTIVTPPETQSQSQPPSSANDTDPTPISMETATTPVTPPISRQISRKKRRASLRIGYGRDAPSPSPPDAVSDQIHTSDRSDANALVSEDEKTIEHDDQIRQGQQEQEEQEEEEEEAIVVDKEKESPSPELDFEHIKAQISEKLNRARELVASISAARKDSIRRRRKAAENVNLASIKHRELEKDLEEACEAEDFEKAERVSESLAAAEKEKQAFLIALRDAEAEADAIDSKMHAALEAQIAAEEQGISLLDRFAKDAANNADLVLQTAHSSSSEETDKWFSSTEALEVKKMELEIESHLIDEARQVLTNSIEHSIEDDKREKELLFRKKDILTDELEQLLELVKQKEKEIAENDSKIQAVEKKIADVFSGFQEMQSNVDTKYDKLRSSLSQMILEIEALSVKKKEIDEFFTREEGKSAKLREFVRVSTEEANAYREVVGLRKILMESILKAQEDKLRLVKTEEKLSEDVQVLQKDISDARASLQELSSRKSNIQQDIASLKQRILFIEKRVPELEAEKKVAAAARNFKEAARIAAEAKSSSVEKEGIQIDMESAVLGLKKLEEEITDTVNRLQETESLILSKEKEVAMARFHRLLLIAGAATAERAAALELGDLEEANLLLAEAETADSEAKKLQPIYNFKVAEFENLPSHFISMELVSNLGRKQLAELAAVVSPSVQ</sequence>
<feature type="coiled-coil region" evidence="1">
    <location>
        <begin position="405"/>
        <end position="446"/>
    </location>
</feature>
<feature type="compositionally biased region" description="Acidic residues" evidence="2">
    <location>
        <begin position="188"/>
        <end position="200"/>
    </location>
</feature>
<dbReference type="Proteomes" id="UP000811246">
    <property type="component" value="Chromosome 7"/>
</dbReference>
<evidence type="ECO:0000256" key="1">
    <source>
        <dbReference type="SAM" id="Coils"/>
    </source>
</evidence>
<organism evidence="3 4">
    <name type="scientific">Carya illinoinensis</name>
    <name type="common">Pecan</name>
    <dbReference type="NCBI Taxonomy" id="32201"/>
    <lineage>
        <taxon>Eukaryota</taxon>
        <taxon>Viridiplantae</taxon>
        <taxon>Streptophyta</taxon>
        <taxon>Embryophyta</taxon>
        <taxon>Tracheophyta</taxon>
        <taxon>Spermatophyta</taxon>
        <taxon>Magnoliopsida</taxon>
        <taxon>eudicotyledons</taxon>
        <taxon>Gunneridae</taxon>
        <taxon>Pentapetalae</taxon>
        <taxon>rosids</taxon>
        <taxon>fabids</taxon>
        <taxon>Fagales</taxon>
        <taxon>Juglandaceae</taxon>
        <taxon>Carya</taxon>
    </lineage>
</organism>
<feature type="compositionally biased region" description="Low complexity" evidence="2">
    <location>
        <begin position="57"/>
        <end position="73"/>
    </location>
</feature>
<dbReference type="AlphaFoldDB" id="A0A922EII4"/>
<feature type="region of interest" description="Disordered" evidence="2">
    <location>
        <begin position="1"/>
        <end position="213"/>
    </location>
</feature>
<gene>
    <name evidence="3" type="ORF">I3842_07G132300</name>
</gene>
<dbReference type="EMBL" id="CM031831">
    <property type="protein sequence ID" value="KAG6704385.1"/>
    <property type="molecule type" value="Genomic_DNA"/>
</dbReference>
<evidence type="ECO:0000256" key="2">
    <source>
        <dbReference type="SAM" id="MobiDB-lite"/>
    </source>
</evidence>
<feature type="coiled-coil region" evidence="1">
    <location>
        <begin position="254"/>
        <end position="321"/>
    </location>
</feature>
<dbReference type="PANTHER" id="PTHR38394">
    <property type="entry name" value="NEUROFILAMENT LIGHT PROTEIN"/>
    <property type="match status" value="1"/>
</dbReference>